<reference evidence="2" key="1">
    <citation type="submission" date="2009-05" db="EMBL/GenBank/DDBJ databases">
        <title>Oryza sativa Japonica Group genomic DNA, chromosome 6, BAC clone:KMK0024M20, cultivar:Khau Mac Kho.</title>
        <authorList>
            <person name="Matsumoto T."/>
            <person name="Wu J."/>
            <person name="Kanamori H."/>
        </authorList>
    </citation>
    <scope>NUCLEOTIDE SEQUENCE</scope>
    <source>
        <strain evidence="2">W1588</strain>
    </source>
</reference>
<organism evidence="2">
    <name type="scientific">Oryza barthii</name>
    <dbReference type="NCBI Taxonomy" id="65489"/>
    <lineage>
        <taxon>Eukaryota</taxon>
        <taxon>Viridiplantae</taxon>
        <taxon>Streptophyta</taxon>
        <taxon>Embryophyta</taxon>
        <taxon>Tracheophyta</taxon>
        <taxon>Spermatophyta</taxon>
        <taxon>Magnoliopsida</taxon>
        <taxon>Liliopsida</taxon>
        <taxon>Poales</taxon>
        <taxon>Poaceae</taxon>
        <taxon>BOP clade</taxon>
        <taxon>Oryzoideae</taxon>
        <taxon>Oryzeae</taxon>
        <taxon>Oryzinae</taxon>
        <taxon>Oryza</taxon>
    </lineage>
</organism>
<dbReference type="AlphaFoldDB" id="A0A1V1H079"/>
<accession>A0A1V1H079</accession>
<evidence type="ECO:0000256" key="1">
    <source>
        <dbReference type="SAM" id="MobiDB-lite"/>
    </source>
</evidence>
<feature type="region of interest" description="Disordered" evidence="1">
    <location>
        <begin position="1"/>
        <end position="26"/>
    </location>
</feature>
<evidence type="ECO:0000313" key="2">
    <source>
        <dbReference type="EMBL" id="BAX24792.1"/>
    </source>
</evidence>
<name>A0A1V1H079_9ORYZ</name>
<sequence length="61" mass="6899">MKKEKKLNQTSSSISSSKPPTEMQSLTCIHDPCRTHDVNMSPGGLSNDSWKERGKLISYRF</sequence>
<proteinExistence type="predicted"/>
<dbReference type="EMBL" id="AP011459">
    <property type="protein sequence ID" value="BAX24792.1"/>
    <property type="molecule type" value="Genomic_DNA"/>
</dbReference>
<gene>
    <name evidence="2" type="primary">OBARTa0026G07.15</name>
</gene>
<protein>
    <submittedName>
        <fullName evidence="2">Uncharacterized protein</fullName>
    </submittedName>
</protein>